<comment type="caution">
    <text evidence="3">The sequence shown here is derived from an EMBL/GenBank/DDBJ whole genome shotgun (WGS) entry which is preliminary data.</text>
</comment>
<dbReference type="SMART" id="SM00448">
    <property type="entry name" value="REC"/>
    <property type="match status" value="1"/>
</dbReference>
<dbReference type="EMBL" id="LXQE01000029">
    <property type="protein sequence ID" value="RCJ41377.1"/>
    <property type="molecule type" value="Genomic_DNA"/>
</dbReference>
<sequence>MNRISAFPIQETPLLLIVEDSNEDFEALQRFLGRSTIAIAIQRCVNGEQALAFLYRTGSYVERQSAPRPGLIVLDLNLPGTDGREVLRRIKQDDNLKMIPVVVFTTSNNPKDIEVCYQYGVNSYIVKPINFTQLKRDIQMLVEYWFEVTTLPDYSKD</sequence>
<dbReference type="SUPFAM" id="SSF52172">
    <property type="entry name" value="CheY-like"/>
    <property type="match status" value="1"/>
</dbReference>
<dbReference type="CDD" id="cd17557">
    <property type="entry name" value="REC_Rcp-like"/>
    <property type="match status" value="1"/>
</dbReference>
<dbReference type="GO" id="GO:0000160">
    <property type="term" value="P:phosphorelay signal transduction system"/>
    <property type="evidence" value="ECO:0007669"/>
    <property type="project" value="InterPro"/>
</dbReference>
<dbReference type="InterPro" id="IPR001789">
    <property type="entry name" value="Sig_transdc_resp-reg_receiver"/>
</dbReference>
<dbReference type="Pfam" id="PF00072">
    <property type="entry name" value="Response_reg"/>
    <property type="match status" value="1"/>
</dbReference>
<feature type="domain" description="Response regulatory" evidence="2">
    <location>
        <begin position="14"/>
        <end position="142"/>
    </location>
</feature>
<dbReference type="InterPro" id="IPR052893">
    <property type="entry name" value="TCS_response_regulator"/>
</dbReference>
<evidence type="ECO:0000256" key="1">
    <source>
        <dbReference type="PROSITE-ProRule" id="PRU00169"/>
    </source>
</evidence>
<reference evidence="3 4" key="1">
    <citation type="submission" date="2016-04" db="EMBL/GenBank/DDBJ databases">
        <authorList>
            <person name="Evans L.H."/>
            <person name="Alamgir A."/>
            <person name="Owens N."/>
            <person name="Weber N.D."/>
            <person name="Virtaneva K."/>
            <person name="Barbian K."/>
            <person name="Babar A."/>
            <person name="Rosenke K."/>
        </authorList>
    </citation>
    <scope>NUCLEOTIDE SEQUENCE [LARGE SCALE GENOMIC DNA]</scope>
    <source>
        <strain evidence="3">NIES-2108</strain>
    </source>
</reference>
<name>A0A367RXP9_NOSPU</name>
<proteinExistence type="predicted"/>
<evidence type="ECO:0000313" key="4">
    <source>
        <dbReference type="Proteomes" id="UP000252085"/>
    </source>
</evidence>
<dbReference type="PROSITE" id="PS50110">
    <property type="entry name" value="RESPONSE_REGULATORY"/>
    <property type="match status" value="1"/>
</dbReference>
<accession>A0A367RXP9</accession>
<keyword evidence="1" id="KW-0597">Phosphoprotein</keyword>
<evidence type="ECO:0000259" key="2">
    <source>
        <dbReference type="PROSITE" id="PS50110"/>
    </source>
</evidence>
<dbReference type="AlphaFoldDB" id="A0A367RXP9"/>
<feature type="modified residue" description="4-aspartylphosphate" evidence="1">
    <location>
        <position position="75"/>
    </location>
</feature>
<organism evidence="3 4">
    <name type="scientific">Nostoc punctiforme NIES-2108</name>
    <dbReference type="NCBI Taxonomy" id="1356359"/>
    <lineage>
        <taxon>Bacteria</taxon>
        <taxon>Bacillati</taxon>
        <taxon>Cyanobacteriota</taxon>
        <taxon>Cyanophyceae</taxon>
        <taxon>Nostocales</taxon>
        <taxon>Nostocaceae</taxon>
        <taxon>Nostoc</taxon>
    </lineage>
</organism>
<dbReference type="Proteomes" id="UP000252085">
    <property type="component" value="Unassembled WGS sequence"/>
</dbReference>
<dbReference type="PANTHER" id="PTHR44520">
    <property type="entry name" value="RESPONSE REGULATOR RCP1-RELATED"/>
    <property type="match status" value="1"/>
</dbReference>
<gene>
    <name evidence="3" type="ORF">A6769_00155</name>
</gene>
<dbReference type="Gene3D" id="3.40.50.2300">
    <property type="match status" value="1"/>
</dbReference>
<protein>
    <submittedName>
        <fullName evidence="3">Two-component system response regulator</fullName>
    </submittedName>
</protein>
<dbReference type="PANTHER" id="PTHR44520:SF1">
    <property type="entry name" value="TWO-COMPONENT SYSTEM REGULATORY PROTEIN"/>
    <property type="match status" value="1"/>
</dbReference>
<dbReference type="InterPro" id="IPR011006">
    <property type="entry name" value="CheY-like_superfamily"/>
</dbReference>
<evidence type="ECO:0000313" key="3">
    <source>
        <dbReference type="EMBL" id="RCJ41377.1"/>
    </source>
</evidence>